<reference evidence="2 3" key="1">
    <citation type="submission" date="2018-06" db="EMBL/GenBank/DDBJ databases">
        <authorList>
            <consortium name="Pathogen Informatics"/>
            <person name="Doyle S."/>
        </authorList>
    </citation>
    <scope>NUCLEOTIDE SEQUENCE [LARGE SCALE GENOMIC DNA]</scope>
    <source>
        <strain evidence="2 3">NCTC10786</strain>
    </source>
</reference>
<organism evidence="2 3">
    <name type="scientific">Citrobacter koseri</name>
    <name type="common">Citrobacter diversus</name>
    <dbReference type="NCBI Taxonomy" id="545"/>
    <lineage>
        <taxon>Bacteria</taxon>
        <taxon>Pseudomonadati</taxon>
        <taxon>Pseudomonadota</taxon>
        <taxon>Gammaproteobacteria</taxon>
        <taxon>Enterobacterales</taxon>
        <taxon>Enterobacteriaceae</taxon>
        <taxon>Citrobacter</taxon>
    </lineage>
</organism>
<feature type="region of interest" description="Disordered" evidence="1">
    <location>
        <begin position="1"/>
        <end position="29"/>
    </location>
</feature>
<evidence type="ECO:0000313" key="3">
    <source>
        <dbReference type="Proteomes" id="UP000251584"/>
    </source>
</evidence>
<protein>
    <submittedName>
        <fullName evidence="2">Ethanolamine utilization protein</fullName>
    </submittedName>
</protein>
<dbReference type="AlphaFoldDB" id="A0A2X2VC02"/>
<name>A0A2X2VC02_CITKO</name>
<gene>
    <name evidence="2" type="primary">eutJ_1</name>
    <name evidence="2" type="ORF">NCTC10786_02349</name>
</gene>
<feature type="compositionally biased region" description="Low complexity" evidence="1">
    <location>
        <begin position="15"/>
        <end position="27"/>
    </location>
</feature>
<evidence type="ECO:0000313" key="2">
    <source>
        <dbReference type="EMBL" id="SQB28412.1"/>
    </source>
</evidence>
<proteinExistence type="predicted"/>
<accession>A0A2X2VC02</accession>
<sequence length="83" mass="9000">MGRVSAGLGLGGEGWTTMTITTPTGEGSDQRAHLRASASLRVGGCVSHRLIPAPQTVYKGEKEMAHDEQRWLTPRLQKAAELW</sequence>
<evidence type="ECO:0000256" key="1">
    <source>
        <dbReference type="SAM" id="MobiDB-lite"/>
    </source>
</evidence>
<dbReference type="EMBL" id="UAVY01000004">
    <property type="protein sequence ID" value="SQB28412.1"/>
    <property type="molecule type" value="Genomic_DNA"/>
</dbReference>
<dbReference type="Proteomes" id="UP000251584">
    <property type="component" value="Unassembled WGS sequence"/>
</dbReference>